<dbReference type="EMBL" id="WPIN01000012">
    <property type="protein sequence ID" value="MVM33672.1"/>
    <property type="molecule type" value="Genomic_DNA"/>
</dbReference>
<comment type="caution">
    <text evidence="1">The sequence shown here is derived from an EMBL/GenBank/DDBJ whole genome shotgun (WGS) entry which is preliminary data.</text>
</comment>
<reference evidence="1 2" key="1">
    <citation type="submission" date="2019-12" db="EMBL/GenBank/DDBJ databases">
        <title>Spirosoma sp. HMF4905 genome sequencing and assembly.</title>
        <authorList>
            <person name="Kang H."/>
            <person name="Cha I."/>
            <person name="Kim H."/>
            <person name="Joh K."/>
        </authorList>
    </citation>
    <scope>NUCLEOTIDE SEQUENCE [LARGE SCALE GENOMIC DNA]</scope>
    <source>
        <strain evidence="1 2">HMF4905</strain>
    </source>
</reference>
<gene>
    <name evidence="1" type="ORF">GO755_26775</name>
</gene>
<dbReference type="RefSeq" id="WP_157588387.1">
    <property type="nucleotide sequence ID" value="NZ_WPIN01000012.1"/>
</dbReference>
<name>A0A7K1SIQ1_9BACT</name>
<accession>A0A7K1SIQ1</accession>
<evidence type="ECO:0000313" key="1">
    <source>
        <dbReference type="EMBL" id="MVM33672.1"/>
    </source>
</evidence>
<dbReference type="SUPFAM" id="SSF54427">
    <property type="entry name" value="NTF2-like"/>
    <property type="match status" value="1"/>
</dbReference>
<proteinExistence type="predicted"/>
<dbReference type="Gene3D" id="3.10.450.50">
    <property type="match status" value="1"/>
</dbReference>
<dbReference type="AlphaFoldDB" id="A0A7K1SIQ1"/>
<organism evidence="1 2">
    <name type="scientific">Spirosoma arboris</name>
    <dbReference type="NCBI Taxonomy" id="2682092"/>
    <lineage>
        <taxon>Bacteria</taxon>
        <taxon>Pseudomonadati</taxon>
        <taxon>Bacteroidota</taxon>
        <taxon>Cytophagia</taxon>
        <taxon>Cytophagales</taxon>
        <taxon>Cytophagaceae</taxon>
        <taxon>Spirosoma</taxon>
    </lineage>
</organism>
<evidence type="ECO:0008006" key="3">
    <source>
        <dbReference type="Google" id="ProtNLM"/>
    </source>
</evidence>
<keyword evidence="2" id="KW-1185">Reference proteome</keyword>
<dbReference type="InterPro" id="IPR032710">
    <property type="entry name" value="NTF2-like_dom_sf"/>
</dbReference>
<sequence>MEVSAKLLEDSLLVIWNDRNPESRLKAMNEIYAPDILFYESNEGQAITGYLAINELISGLQSQWPSEFKFELTGPAKVNHQIQHIAWRLGIPGQAQAASGMDVAIIDNHKIKSLHLFLDAPENG</sequence>
<protein>
    <recommendedName>
        <fullName evidence="3">Nuclear transport factor 2 family protein</fullName>
    </recommendedName>
</protein>
<dbReference type="Proteomes" id="UP000436006">
    <property type="component" value="Unassembled WGS sequence"/>
</dbReference>
<evidence type="ECO:0000313" key="2">
    <source>
        <dbReference type="Proteomes" id="UP000436006"/>
    </source>
</evidence>